<evidence type="ECO:0000256" key="1">
    <source>
        <dbReference type="SAM" id="MobiDB-lite"/>
    </source>
</evidence>
<evidence type="ECO:0000313" key="4">
    <source>
        <dbReference type="Proteomes" id="UP001501581"/>
    </source>
</evidence>
<dbReference type="InterPro" id="IPR003399">
    <property type="entry name" value="Mce/MlaD"/>
</dbReference>
<organism evidence="3 4">
    <name type="scientific">Nocardioides dubius</name>
    <dbReference type="NCBI Taxonomy" id="317019"/>
    <lineage>
        <taxon>Bacteria</taxon>
        <taxon>Bacillati</taxon>
        <taxon>Actinomycetota</taxon>
        <taxon>Actinomycetes</taxon>
        <taxon>Propionibacteriales</taxon>
        <taxon>Nocardioidaceae</taxon>
        <taxon>Nocardioides</taxon>
    </lineage>
</organism>
<accession>A0ABP4ELV1</accession>
<sequence length="430" mass="45113">MGAVARRQAAQKVSVRVGALTVIALIAMLVFAVTAKNGVPGYVPGASRNEIKASFADTGPLRAGDEVRIAGVRAGFVEDIALENGSPVVDMRLDGNRPVYKDATVSLGARSALGQKYVELIPGTEKAGELSKGATIPRAQTRSSTELDQVLDTFDAKTREATGTTLREVGGGLAGRGRDGQDGLRAAPAILDDVAEVSRALSADDGADLSRMLDAADTLAGTLDGQSAELAALTRDLSTTLSAVNADGGKPLAEVLQQAPETLSEARTALQTLEKPLALTASATRRLRPAAERLGESTPSLRGLLREAVVPLRTLPKVSESLETAVVDLTPMLRDTHGLVGQAGTALDRARNPLQSLVPYLDEVINFFYRAGNGMSIGDKNGRWLRVSPVVTPEIVTGVVPVRTPTTHREAYPAPGTVDSHATNPLEVLR</sequence>
<proteinExistence type="predicted"/>
<name>A0ABP4ELV1_9ACTN</name>
<reference evidence="4" key="1">
    <citation type="journal article" date="2019" name="Int. J. Syst. Evol. Microbiol.">
        <title>The Global Catalogue of Microorganisms (GCM) 10K type strain sequencing project: providing services to taxonomists for standard genome sequencing and annotation.</title>
        <authorList>
            <consortium name="The Broad Institute Genomics Platform"/>
            <consortium name="The Broad Institute Genome Sequencing Center for Infectious Disease"/>
            <person name="Wu L."/>
            <person name="Ma J."/>
        </authorList>
    </citation>
    <scope>NUCLEOTIDE SEQUENCE [LARGE SCALE GENOMIC DNA]</scope>
    <source>
        <strain evidence="4">JCM 13008</strain>
    </source>
</reference>
<dbReference type="Pfam" id="PF02470">
    <property type="entry name" value="MlaD"/>
    <property type="match status" value="1"/>
</dbReference>
<dbReference type="InterPro" id="IPR052336">
    <property type="entry name" value="MlaD_Phospholipid_Transporter"/>
</dbReference>
<protein>
    <recommendedName>
        <fullName evidence="2">Mce/MlaD domain-containing protein</fullName>
    </recommendedName>
</protein>
<feature type="domain" description="Mce/MlaD" evidence="2">
    <location>
        <begin position="49"/>
        <end position="123"/>
    </location>
</feature>
<feature type="region of interest" description="Disordered" evidence="1">
    <location>
        <begin position="407"/>
        <end position="430"/>
    </location>
</feature>
<dbReference type="Proteomes" id="UP001501581">
    <property type="component" value="Unassembled WGS sequence"/>
</dbReference>
<keyword evidence="4" id="KW-1185">Reference proteome</keyword>
<gene>
    <name evidence="3" type="ORF">GCM10009668_32850</name>
</gene>
<comment type="caution">
    <text evidence="3">The sequence shown here is derived from an EMBL/GenBank/DDBJ whole genome shotgun (WGS) entry which is preliminary data.</text>
</comment>
<dbReference type="RefSeq" id="WP_343995928.1">
    <property type="nucleotide sequence ID" value="NZ_BAAALG010000012.1"/>
</dbReference>
<dbReference type="EMBL" id="BAAALG010000012">
    <property type="protein sequence ID" value="GAA1109804.1"/>
    <property type="molecule type" value="Genomic_DNA"/>
</dbReference>
<dbReference type="PANTHER" id="PTHR33371">
    <property type="entry name" value="INTERMEMBRANE PHOSPHOLIPID TRANSPORT SYSTEM BINDING PROTEIN MLAD-RELATED"/>
    <property type="match status" value="1"/>
</dbReference>
<evidence type="ECO:0000313" key="3">
    <source>
        <dbReference type="EMBL" id="GAA1109804.1"/>
    </source>
</evidence>
<evidence type="ECO:0000259" key="2">
    <source>
        <dbReference type="Pfam" id="PF02470"/>
    </source>
</evidence>
<dbReference type="PANTHER" id="PTHR33371:SF4">
    <property type="entry name" value="INTERMEMBRANE PHOSPHOLIPID TRANSPORT SYSTEM BINDING PROTEIN MLAD"/>
    <property type="match status" value="1"/>
</dbReference>